<accession>A0ABQ8KGL6</accession>
<sequence length="89" mass="9976">MTHAIVVAATRLSEAVLAQRAEVTSVRVMLCHMLPGVAQRSCQSAPRWQSLSSCIVSDVSTRILCQVYRAQRCITMFRLQCRTVPLPWT</sequence>
<proteinExistence type="predicted"/>
<keyword evidence="2" id="KW-1185">Reference proteome</keyword>
<dbReference type="GeneID" id="72004645"/>
<organism evidence="1 2">
    <name type="scientific">Rhodofomes roseus</name>
    <dbReference type="NCBI Taxonomy" id="34475"/>
    <lineage>
        <taxon>Eukaryota</taxon>
        <taxon>Fungi</taxon>
        <taxon>Dikarya</taxon>
        <taxon>Basidiomycota</taxon>
        <taxon>Agaricomycotina</taxon>
        <taxon>Agaricomycetes</taxon>
        <taxon>Polyporales</taxon>
        <taxon>Rhodofomes</taxon>
    </lineage>
</organism>
<dbReference type="Proteomes" id="UP000814176">
    <property type="component" value="Unassembled WGS sequence"/>
</dbReference>
<dbReference type="EMBL" id="JADCUA010000011">
    <property type="protein sequence ID" value="KAH9836387.1"/>
    <property type="molecule type" value="Genomic_DNA"/>
</dbReference>
<name>A0ABQ8KGL6_9APHY</name>
<evidence type="ECO:0000313" key="1">
    <source>
        <dbReference type="EMBL" id="KAH9836387.1"/>
    </source>
</evidence>
<evidence type="ECO:0008006" key="3">
    <source>
        <dbReference type="Google" id="ProtNLM"/>
    </source>
</evidence>
<gene>
    <name evidence="1" type="ORF">C8Q71DRAFT_762327</name>
</gene>
<comment type="caution">
    <text evidence="1">The sequence shown here is derived from an EMBL/GenBank/DDBJ whole genome shotgun (WGS) entry which is preliminary data.</text>
</comment>
<protein>
    <recommendedName>
        <fullName evidence="3">Secreted protein</fullName>
    </recommendedName>
</protein>
<dbReference type="RefSeq" id="XP_047778672.1">
    <property type="nucleotide sequence ID" value="XM_047923913.1"/>
</dbReference>
<evidence type="ECO:0000313" key="2">
    <source>
        <dbReference type="Proteomes" id="UP000814176"/>
    </source>
</evidence>
<reference evidence="1 2" key="1">
    <citation type="journal article" date="2021" name="Environ. Microbiol.">
        <title>Gene family expansions and transcriptome signatures uncover fungal adaptations to wood decay.</title>
        <authorList>
            <person name="Hage H."/>
            <person name="Miyauchi S."/>
            <person name="Viragh M."/>
            <person name="Drula E."/>
            <person name="Min B."/>
            <person name="Chaduli D."/>
            <person name="Navarro D."/>
            <person name="Favel A."/>
            <person name="Norest M."/>
            <person name="Lesage-Meessen L."/>
            <person name="Balint B."/>
            <person name="Merenyi Z."/>
            <person name="de Eugenio L."/>
            <person name="Morin E."/>
            <person name="Martinez A.T."/>
            <person name="Baldrian P."/>
            <person name="Stursova M."/>
            <person name="Martinez M.J."/>
            <person name="Novotny C."/>
            <person name="Magnuson J.K."/>
            <person name="Spatafora J.W."/>
            <person name="Maurice S."/>
            <person name="Pangilinan J."/>
            <person name="Andreopoulos W."/>
            <person name="LaButti K."/>
            <person name="Hundley H."/>
            <person name="Na H."/>
            <person name="Kuo A."/>
            <person name="Barry K."/>
            <person name="Lipzen A."/>
            <person name="Henrissat B."/>
            <person name="Riley R."/>
            <person name="Ahrendt S."/>
            <person name="Nagy L.G."/>
            <person name="Grigoriev I.V."/>
            <person name="Martin F."/>
            <person name="Rosso M.N."/>
        </authorList>
    </citation>
    <scope>NUCLEOTIDE SEQUENCE [LARGE SCALE GENOMIC DNA]</scope>
    <source>
        <strain evidence="1 2">CIRM-BRFM 1785</strain>
    </source>
</reference>